<feature type="transmembrane region" description="Helical" evidence="1">
    <location>
        <begin position="80"/>
        <end position="101"/>
    </location>
</feature>
<feature type="transmembrane region" description="Helical" evidence="1">
    <location>
        <begin position="14"/>
        <end position="38"/>
    </location>
</feature>
<sequence>MNSSQTKAFSVQGLVRGAVVCALYIVITYLMASVNLAVGPVQFRLSEMFNFLAFYNKRYLWAVTLGCAISNVLVPGNLGIIDFIVGGGSTFIFISLGILLTKKLSKMTYFNGWLNVRFIAFSVFFALSMFTIALELMIFVKTPFWVMYPTLVLGEFASLIIGMFIIITLSKRIDLSR</sequence>
<reference evidence="2 3" key="1">
    <citation type="submission" date="2019-10" db="EMBL/GenBank/DDBJ databases">
        <authorList>
            <person name="Dong K."/>
        </authorList>
    </citation>
    <scope>NUCLEOTIDE SEQUENCE [LARGE SCALE GENOMIC DNA]</scope>
    <source>
        <strain evidence="2 3">DSM 28960</strain>
    </source>
</reference>
<dbReference type="RefSeq" id="WP_153496528.1">
    <property type="nucleotide sequence ID" value="NZ_CBCRWP010000011.1"/>
</dbReference>
<dbReference type="InterPro" id="IPR010387">
    <property type="entry name" value="QueT"/>
</dbReference>
<keyword evidence="1" id="KW-0472">Membrane</keyword>
<dbReference type="Proteomes" id="UP000439550">
    <property type="component" value="Unassembled WGS sequence"/>
</dbReference>
<organism evidence="2 3">
    <name type="scientific">Lactococcus hircilactis</name>
    <dbReference type="NCBI Taxonomy" id="1494462"/>
    <lineage>
        <taxon>Bacteria</taxon>
        <taxon>Bacillati</taxon>
        <taxon>Bacillota</taxon>
        <taxon>Bacilli</taxon>
        <taxon>Lactobacillales</taxon>
        <taxon>Streptococcaceae</taxon>
        <taxon>Lactococcus</taxon>
    </lineage>
</organism>
<accession>A0A7X2D0T8</accession>
<keyword evidence="1" id="KW-0812">Transmembrane</keyword>
<dbReference type="EMBL" id="WITJ01000010">
    <property type="protein sequence ID" value="MQW39863.1"/>
    <property type="molecule type" value="Genomic_DNA"/>
</dbReference>
<comment type="caution">
    <text evidence="2">The sequence shown here is derived from an EMBL/GenBank/DDBJ whole genome shotgun (WGS) entry which is preliminary data.</text>
</comment>
<evidence type="ECO:0000313" key="3">
    <source>
        <dbReference type="Proteomes" id="UP000439550"/>
    </source>
</evidence>
<protein>
    <submittedName>
        <fullName evidence="2">Queuosine transporter QueT</fullName>
    </submittedName>
</protein>
<gene>
    <name evidence="2" type="ORF">GHI93_07985</name>
</gene>
<dbReference type="PANTHER" id="PTHR40044:SF1">
    <property type="entry name" value="INTEGRAL MEMBRANE PROTEIN"/>
    <property type="match status" value="1"/>
</dbReference>
<proteinExistence type="predicted"/>
<feature type="transmembrane region" description="Helical" evidence="1">
    <location>
        <begin position="113"/>
        <end position="140"/>
    </location>
</feature>
<dbReference type="OrthoDB" id="1706970at2"/>
<dbReference type="Pfam" id="PF06177">
    <property type="entry name" value="QueT"/>
    <property type="match status" value="1"/>
</dbReference>
<dbReference type="Gene3D" id="1.10.1760.20">
    <property type="match status" value="1"/>
</dbReference>
<evidence type="ECO:0000313" key="2">
    <source>
        <dbReference type="EMBL" id="MQW39863.1"/>
    </source>
</evidence>
<dbReference type="PANTHER" id="PTHR40044">
    <property type="entry name" value="INTEGRAL MEMBRANE PROTEIN-RELATED"/>
    <property type="match status" value="1"/>
</dbReference>
<keyword evidence="3" id="KW-1185">Reference proteome</keyword>
<feature type="transmembrane region" description="Helical" evidence="1">
    <location>
        <begin position="146"/>
        <end position="169"/>
    </location>
</feature>
<dbReference type="AlphaFoldDB" id="A0A7X2D0T8"/>
<name>A0A7X2D0T8_9LACT</name>
<dbReference type="PIRSF" id="PIRSF031501">
    <property type="entry name" value="QueT"/>
    <property type="match status" value="1"/>
</dbReference>
<evidence type="ECO:0000256" key="1">
    <source>
        <dbReference type="SAM" id="Phobius"/>
    </source>
</evidence>
<keyword evidence="1" id="KW-1133">Transmembrane helix</keyword>